<gene>
    <name evidence="10" type="ORF">ADM99_05995</name>
</gene>
<dbReference type="InterPro" id="IPR036259">
    <property type="entry name" value="MFS_trans_sf"/>
</dbReference>
<keyword evidence="11" id="KW-1185">Reference proteome</keyword>
<dbReference type="InterPro" id="IPR004638">
    <property type="entry name" value="EmrB-like"/>
</dbReference>
<dbReference type="FunFam" id="1.20.1720.10:FF:000021">
    <property type="entry name" value="Drug resistance transporter, EmrB/QacA subfamily"/>
    <property type="match status" value="1"/>
</dbReference>
<dbReference type="Gene3D" id="1.20.1250.20">
    <property type="entry name" value="MFS general substrate transporter like domains"/>
    <property type="match status" value="1"/>
</dbReference>
<protein>
    <recommendedName>
        <fullName evidence="9">Major facilitator superfamily (MFS) profile domain-containing protein</fullName>
    </recommendedName>
</protein>
<feature type="transmembrane region" description="Helical" evidence="8">
    <location>
        <begin position="103"/>
        <end position="125"/>
    </location>
</feature>
<dbReference type="GO" id="GO:0005886">
    <property type="term" value="C:plasma membrane"/>
    <property type="evidence" value="ECO:0007669"/>
    <property type="project" value="UniProtKB-SubCell"/>
</dbReference>
<evidence type="ECO:0000313" key="10">
    <source>
        <dbReference type="EMBL" id="KPL72647.1"/>
    </source>
</evidence>
<evidence type="ECO:0000256" key="1">
    <source>
        <dbReference type="ARBA" id="ARBA00004651"/>
    </source>
</evidence>
<feature type="domain" description="Major facilitator superfamily (MFS) profile" evidence="9">
    <location>
        <begin position="12"/>
        <end position="468"/>
    </location>
</feature>
<comment type="similarity">
    <text evidence="2">Belongs to the major facilitator superfamily. EmrB family.</text>
</comment>
<evidence type="ECO:0000256" key="2">
    <source>
        <dbReference type="ARBA" id="ARBA00008537"/>
    </source>
</evidence>
<comment type="subcellular location">
    <subcellularLocation>
        <location evidence="1">Cell membrane</location>
        <topology evidence="1">Multi-pass membrane protein</topology>
    </subcellularLocation>
</comment>
<evidence type="ECO:0000256" key="6">
    <source>
        <dbReference type="ARBA" id="ARBA00022989"/>
    </source>
</evidence>
<dbReference type="Proteomes" id="UP000050430">
    <property type="component" value="Unassembled WGS sequence"/>
</dbReference>
<reference evidence="10 11" key="1">
    <citation type="submission" date="2015-07" db="EMBL/GenBank/DDBJ databases">
        <title>Genome sequence of Leptolinea tardivitalis DSM 16556.</title>
        <authorList>
            <person name="Hemp J."/>
            <person name="Ward L.M."/>
            <person name="Pace L.A."/>
            <person name="Fischer W.W."/>
        </authorList>
    </citation>
    <scope>NUCLEOTIDE SEQUENCE [LARGE SCALE GENOMIC DNA]</scope>
    <source>
        <strain evidence="10 11">YMTK-2</strain>
    </source>
</reference>
<dbReference type="GO" id="GO:0022857">
    <property type="term" value="F:transmembrane transporter activity"/>
    <property type="evidence" value="ECO:0007669"/>
    <property type="project" value="InterPro"/>
</dbReference>
<dbReference type="InterPro" id="IPR011701">
    <property type="entry name" value="MFS"/>
</dbReference>
<feature type="transmembrane region" description="Helical" evidence="8">
    <location>
        <begin position="137"/>
        <end position="160"/>
    </location>
</feature>
<dbReference type="EMBL" id="LGCK01000007">
    <property type="protein sequence ID" value="KPL72647.1"/>
    <property type="molecule type" value="Genomic_DNA"/>
</dbReference>
<evidence type="ECO:0000256" key="3">
    <source>
        <dbReference type="ARBA" id="ARBA00022448"/>
    </source>
</evidence>
<dbReference type="PANTHER" id="PTHR42718">
    <property type="entry name" value="MAJOR FACILITATOR SUPERFAMILY MULTIDRUG TRANSPORTER MFSC"/>
    <property type="match status" value="1"/>
</dbReference>
<dbReference type="CDD" id="cd17321">
    <property type="entry name" value="MFS_MMR_MDR_like"/>
    <property type="match status" value="1"/>
</dbReference>
<evidence type="ECO:0000256" key="5">
    <source>
        <dbReference type="ARBA" id="ARBA00022692"/>
    </source>
</evidence>
<feature type="transmembrane region" description="Helical" evidence="8">
    <location>
        <begin position="78"/>
        <end position="97"/>
    </location>
</feature>
<keyword evidence="6 8" id="KW-1133">Transmembrane helix</keyword>
<dbReference type="PRINTS" id="PR01036">
    <property type="entry name" value="TCRTETB"/>
</dbReference>
<sequence length="481" mass="52109">MTAPDYSKKWQVLIAISFGVFLATLDSSIVNISLPTLENKLNTDFASVQWVVLAYLLTITVLLLGIGRLADMIGKKSLYIAGFFIFTIGSLLCGLSNKVTWLIFFRVLQAIGGSFLMALGPALLAEGFPPEERGRALGINGLAVSLGIITGPTLGGIILANLGWNWIFFVNIPVGLLAIPIGIRSLPRINKQNDEKFDFRGGLLLFLTLSCLLFGLTISQNRGFLSSPSIILFTAFLLLLLLFVWTEKRIEQPVVDLSLFHNKLFSVNIITGFLTFVASAGTVFLVPFYLQNVLNYDPETSGLLMSVFPIALGITGPISGWLSDKYGFRLLTIIGLFVLTLSYFNLSRLSIQTTWWEFVLCYIPIGIGMGLFQSPNNSAILSSASANRLGVVSGLLAISRTLGQTSGIAIIGAIWTALVFKSSGFLTQGATSAPAAFQVNGLHIVCLILGTILSLGTVLSIIAWRQERTATKSLVIEPQIK</sequence>
<feature type="transmembrane region" description="Helical" evidence="8">
    <location>
        <begin position="46"/>
        <end position="66"/>
    </location>
</feature>
<evidence type="ECO:0000259" key="9">
    <source>
        <dbReference type="PROSITE" id="PS50850"/>
    </source>
</evidence>
<feature type="transmembrane region" description="Helical" evidence="8">
    <location>
        <begin position="224"/>
        <end position="245"/>
    </location>
</feature>
<feature type="transmembrane region" description="Helical" evidence="8">
    <location>
        <begin position="330"/>
        <end position="349"/>
    </location>
</feature>
<dbReference type="Pfam" id="PF07690">
    <property type="entry name" value="MFS_1"/>
    <property type="match status" value="1"/>
</dbReference>
<dbReference type="Gene3D" id="1.20.1720.10">
    <property type="entry name" value="Multidrug resistance protein D"/>
    <property type="match status" value="1"/>
</dbReference>
<feature type="transmembrane region" description="Helical" evidence="8">
    <location>
        <begin position="166"/>
        <end position="187"/>
    </location>
</feature>
<feature type="transmembrane region" description="Helical" evidence="8">
    <location>
        <begin position="12"/>
        <end position="34"/>
    </location>
</feature>
<feature type="transmembrane region" description="Helical" evidence="8">
    <location>
        <begin position="302"/>
        <end position="323"/>
    </location>
</feature>
<dbReference type="InterPro" id="IPR020846">
    <property type="entry name" value="MFS_dom"/>
</dbReference>
<proteinExistence type="inferred from homology"/>
<feature type="transmembrane region" description="Helical" evidence="8">
    <location>
        <begin position="199"/>
        <end position="218"/>
    </location>
</feature>
<keyword evidence="3" id="KW-0813">Transport</keyword>
<dbReference type="STRING" id="229920.ADM99_05995"/>
<evidence type="ECO:0000256" key="4">
    <source>
        <dbReference type="ARBA" id="ARBA00022475"/>
    </source>
</evidence>
<dbReference type="OrthoDB" id="102502at2"/>
<feature type="transmembrane region" description="Helical" evidence="8">
    <location>
        <begin position="393"/>
        <end position="420"/>
    </location>
</feature>
<name>A0A0P6X0G6_9CHLR</name>
<evidence type="ECO:0000256" key="8">
    <source>
        <dbReference type="SAM" id="Phobius"/>
    </source>
</evidence>
<comment type="caution">
    <text evidence="10">The sequence shown here is derived from an EMBL/GenBank/DDBJ whole genome shotgun (WGS) entry which is preliminary data.</text>
</comment>
<evidence type="ECO:0000313" key="11">
    <source>
        <dbReference type="Proteomes" id="UP000050430"/>
    </source>
</evidence>
<keyword evidence="5 8" id="KW-0812">Transmembrane</keyword>
<dbReference type="RefSeq" id="WP_062421292.1">
    <property type="nucleotide sequence ID" value="NZ_BBYA01000008.1"/>
</dbReference>
<evidence type="ECO:0000256" key="7">
    <source>
        <dbReference type="ARBA" id="ARBA00023136"/>
    </source>
</evidence>
<keyword evidence="7 8" id="KW-0472">Membrane</keyword>
<dbReference type="NCBIfam" id="TIGR00711">
    <property type="entry name" value="efflux_EmrB"/>
    <property type="match status" value="1"/>
</dbReference>
<dbReference type="AlphaFoldDB" id="A0A0P6X0G6"/>
<keyword evidence="4" id="KW-1003">Cell membrane</keyword>
<feature type="transmembrane region" description="Helical" evidence="8">
    <location>
        <begin position="265"/>
        <end position="290"/>
    </location>
</feature>
<feature type="transmembrane region" description="Helical" evidence="8">
    <location>
        <begin position="440"/>
        <end position="464"/>
    </location>
</feature>
<dbReference type="PANTHER" id="PTHR42718:SF9">
    <property type="entry name" value="MAJOR FACILITATOR SUPERFAMILY MULTIDRUG TRANSPORTER MFSC"/>
    <property type="match status" value="1"/>
</dbReference>
<dbReference type="SUPFAM" id="SSF103473">
    <property type="entry name" value="MFS general substrate transporter"/>
    <property type="match status" value="1"/>
</dbReference>
<feature type="transmembrane region" description="Helical" evidence="8">
    <location>
        <begin position="355"/>
        <end position="372"/>
    </location>
</feature>
<organism evidence="10 11">
    <name type="scientific">Leptolinea tardivitalis</name>
    <dbReference type="NCBI Taxonomy" id="229920"/>
    <lineage>
        <taxon>Bacteria</taxon>
        <taxon>Bacillati</taxon>
        <taxon>Chloroflexota</taxon>
        <taxon>Anaerolineae</taxon>
        <taxon>Anaerolineales</taxon>
        <taxon>Anaerolineaceae</taxon>
        <taxon>Leptolinea</taxon>
    </lineage>
</organism>
<accession>A0A0P6X0G6</accession>
<dbReference type="PROSITE" id="PS50850">
    <property type="entry name" value="MFS"/>
    <property type="match status" value="1"/>
</dbReference>